<dbReference type="PANTHER" id="PTHR48081:SF8">
    <property type="entry name" value="ALPHA_BETA HYDROLASE FOLD-3 DOMAIN-CONTAINING PROTEIN-RELATED"/>
    <property type="match status" value="1"/>
</dbReference>
<evidence type="ECO:0000313" key="3">
    <source>
        <dbReference type="EMBL" id="EMD36107.1"/>
    </source>
</evidence>
<accession>M2RCH3</accession>
<dbReference type="InterPro" id="IPR029058">
    <property type="entry name" value="AB_hydrolase_fold"/>
</dbReference>
<dbReference type="OrthoDB" id="408631at2759"/>
<sequence>MSQYSHLAEVDPEFAPLRSQFPPIPDVIDAKVLRSMYDSATVSCAKKSWGQRLPPDSEYRVDDHQICVNDGKITLRCLVPTPQGTESQEYPLLYWMHGGGCCLGTIESDDYLLRILCVEHQISIVNVDYRLAPEYKFPTGLDDAYAGLKWAASHTSLLSASLSQGFIVGGTSAGGNLSAVMTHRARDDPFFSDKKITGQILMMPTVLHPDGYPDEYKSELLSFDQNWDAPLLSRADVRMLFGWIGAPNPRDPNISPLLYPSHKDLPPAYFQVCGLDPLRDEGLLYEKILKEAGVRTRLDIYPGVPHTFYLFTPDIKQAVKLEKDLNDGIRWLLQGGPGS</sequence>
<keyword evidence="4" id="KW-1185">Reference proteome</keyword>
<keyword evidence="1" id="KW-0378">Hydrolase</keyword>
<dbReference type="HOGENOM" id="CLU_012494_6_3_1"/>
<dbReference type="PANTHER" id="PTHR48081">
    <property type="entry name" value="AB HYDROLASE SUPERFAMILY PROTEIN C4A8.06C"/>
    <property type="match status" value="1"/>
</dbReference>
<proteinExistence type="predicted"/>
<evidence type="ECO:0000313" key="4">
    <source>
        <dbReference type="Proteomes" id="UP000016930"/>
    </source>
</evidence>
<name>M2RCH3_CERS8</name>
<evidence type="ECO:0000256" key="1">
    <source>
        <dbReference type="ARBA" id="ARBA00022801"/>
    </source>
</evidence>
<gene>
    <name evidence="3" type="ORF">CERSUDRAFT_116010</name>
</gene>
<dbReference type="SUPFAM" id="SSF53474">
    <property type="entry name" value="alpha/beta-Hydrolases"/>
    <property type="match status" value="1"/>
</dbReference>
<dbReference type="Gene3D" id="3.40.50.1820">
    <property type="entry name" value="alpha/beta hydrolase"/>
    <property type="match status" value="1"/>
</dbReference>
<dbReference type="EMBL" id="KB445799">
    <property type="protein sequence ID" value="EMD36107.1"/>
    <property type="molecule type" value="Genomic_DNA"/>
</dbReference>
<dbReference type="InterPro" id="IPR013094">
    <property type="entry name" value="AB_hydrolase_3"/>
</dbReference>
<protein>
    <recommendedName>
        <fullName evidence="2">Alpha/beta hydrolase fold-3 domain-containing protein</fullName>
    </recommendedName>
</protein>
<dbReference type="Proteomes" id="UP000016930">
    <property type="component" value="Unassembled WGS sequence"/>
</dbReference>
<dbReference type="AlphaFoldDB" id="M2RCH3"/>
<evidence type="ECO:0000259" key="2">
    <source>
        <dbReference type="Pfam" id="PF07859"/>
    </source>
</evidence>
<dbReference type="STRING" id="914234.M2RCH3"/>
<feature type="domain" description="Alpha/beta hydrolase fold-3" evidence="2">
    <location>
        <begin position="94"/>
        <end position="309"/>
    </location>
</feature>
<organism evidence="3 4">
    <name type="scientific">Ceriporiopsis subvermispora (strain B)</name>
    <name type="common">White-rot fungus</name>
    <name type="synonym">Gelatoporia subvermispora</name>
    <dbReference type="NCBI Taxonomy" id="914234"/>
    <lineage>
        <taxon>Eukaryota</taxon>
        <taxon>Fungi</taxon>
        <taxon>Dikarya</taxon>
        <taxon>Basidiomycota</taxon>
        <taxon>Agaricomycotina</taxon>
        <taxon>Agaricomycetes</taxon>
        <taxon>Polyporales</taxon>
        <taxon>Gelatoporiaceae</taxon>
        <taxon>Gelatoporia</taxon>
    </lineage>
</organism>
<dbReference type="InterPro" id="IPR050300">
    <property type="entry name" value="GDXG_lipolytic_enzyme"/>
</dbReference>
<dbReference type="Pfam" id="PF07859">
    <property type="entry name" value="Abhydrolase_3"/>
    <property type="match status" value="1"/>
</dbReference>
<dbReference type="ESTHER" id="cers8-m2rch3">
    <property type="family name" value="Hormone-sensitive_lipase_like"/>
</dbReference>
<reference evidence="3 4" key="1">
    <citation type="journal article" date="2012" name="Proc. Natl. Acad. Sci. U.S.A.">
        <title>Comparative genomics of Ceriporiopsis subvermispora and Phanerochaete chrysosporium provide insight into selective ligninolysis.</title>
        <authorList>
            <person name="Fernandez-Fueyo E."/>
            <person name="Ruiz-Duenas F.J."/>
            <person name="Ferreira P."/>
            <person name="Floudas D."/>
            <person name="Hibbett D.S."/>
            <person name="Canessa P."/>
            <person name="Larrondo L.F."/>
            <person name="James T.Y."/>
            <person name="Seelenfreund D."/>
            <person name="Lobos S."/>
            <person name="Polanco R."/>
            <person name="Tello M."/>
            <person name="Honda Y."/>
            <person name="Watanabe T."/>
            <person name="Watanabe T."/>
            <person name="Ryu J.S."/>
            <person name="Kubicek C.P."/>
            <person name="Schmoll M."/>
            <person name="Gaskell J."/>
            <person name="Hammel K.E."/>
            <person name="St John F.J."/>
            <person name="Vanden Wymelenberg A."/>
            <person name="Sabat G."/>
            <person name="Splinter BonDurant S."/>
            <person name="Syed K."/>
            <person name="Yadav J.S."/>
            <person name="Doddapaneni H."/>
            <person name="Subramanian V."/>
            <person name="Lavin J.L."/>
            <person name="Oguiza J.A."/>
            <person name="Perez G."/>
            <person name="Pisabarro A.G."/>
            <person name="Ramirez L."/>
            <person name="Santoyo F."/>
            <person name="Master E."/>
            <person name="Coutinho P.M."/>
            <person name="Henrissat B."/>
            <person name="Lombard V."/>
            <person name="Magnuson J.K."/>
            <person name="Kuees U."/>
            <person name="Hori C."/>
            <person name="Igarashi K."/>
            <person name="Samejima M."/>
            <person name="Held B.W."/>
            <person name="Barry K.W."/>
            <person name="LaButti K.M."/>
            <person name="Lapidus A."/>
            <person name="Lindquist E.A."/>
            <person name="Lucas S.M."/>
            <person name="Riley R."/>
            <person name="Salamov A.A."/>
            <person name="Hoffmeister D."/>
            <person name="Schwenk D."/>
            <person name="Hadar Y."/>
            <person name="Yarden O."/>
            <person name="de Vries R.P."/>
            <person name="Wiebenga A."/>
            <person name="Stenlid J."/>
            <person name="Eastwood D."/>
            <person name="Grigoriev I.V."/>
            <person name="Berka R.M."/>
            <person name="Blanchette R.A."/>
            <person name="Kersten P."/>
            <person name="Martinez A.T."/>
            <person name="Vicuna R."/>
            <person name="Cullen D."/>
        </authorList>
    </citation>
    <scope>NUCLEOTIDE SEQUENCE [LARGE SCALE GENOMIC DNA]</scope>
    <source>
        <strain evidence="3 4">B</strain>
    </source>
</reference>
<dbReference type="GO" id="GO:0016787">
    <property type="term" value="F:hydrolase activity"/>
    <property type="evidence" value="ECO:0007669"/>
    <property type="project" value="UniProtKB-KW"/>
</dbReference>